<dbReference type="EnsemblMetazoa" id="G31086.2">
    <property type="protein sequence ID" value="G31086.2:cds"/>
    <property type="gene ID" value="G31086"/>
</dbReference>
<dbReference type="PANTHER" id="PTHR16262:SF2">
    <property type="entry name" value="PEROXISOME ASSEMBLY PROTEIN 26"/>
    <property type="match status" value="1"/>
</dbReference>
<keyword evidence="1" id="KW-0812">Transmembrane</keyword>
<keyword evidence="1" id="KW-1133">Transmembrane helix</keyword>
<dbReference type="GO" id="GO:0016558">
    <property type="term" value="P:protein import into peroxisome matrix"/>
    <property type="evidence" value="ECO:0007669"/>
    <property type="project" value="TreeGrafter"/>
</dbReference>
<dbReference type="AlphaFoldDB" id="A0A8W8M2Y2"/>
<name>A0A8W8M2Y2_MAGGI</name>
<keyword evidence="1" id="KW-0472">Membrane</keyword>
<sequence length="288" mass="33076">MASKEVPRPKEYAETGFSTVQPTLKQHLDNATAALLFKNFDACIEHCENGLSQVKLCTDRENFSSKEFTEQLCVLAVQAHAERNTWQEVLPFVRKVYGDIEHSPAAIVQLCLLLFAKLQDYPQCQALANIWLRNRDNYTDAEYPHIVDIYVQRVMFPWKLHSLVPAFLDTCLGLDATQRQLMMQDYAVVIEKEIKTSTDEDDDKSPLPVKRLPISESDEGESEGVWAYIRRLSALLFRRIQPYNLTAILSVAFIILAFLSLRFNKGNYFHLITPSFTNTYIVIKFDIS</sequence>
<accession>A0A8W8M2Y2</accession>
<protein>
    <recommendedName>
        <fullName evidence="4">Peroxisome assembly protein 26</fullName>
    </recommendedName>
</protein>
<feature type="transmembrane region" description="Helical" evidence="1">
    <location>
        <begin position="243"/>
        <end position="261"/>
    </location>
</feature>
<evidence type="ECO:0008006" key="4">
    <source>
        <dbReference type="Google" id="ProtNLM"/>
    </source>
</evidence>
<dbReference type="GO" id="GO:0044877">
    <property type="term" value="F:protein-containing complex binding"/>
    <property type="evidence" value="ECO:0007669"/>
    <property type="project" value="InterPro"/>
</dbReference>
<dbReference type="Proteomes" id="UP000005408">
    <property type="component" value="Unassembled WGS sequence"/>
</dbReference>
<proteinExistence type="predicted"/>
<dbReference type="Pfam" id="PF07163">
    <property type="entry name" value="Pex26"/>
    <property type="match status" value="1"/>
</dbReference>
<reference evidence="2" key="1">
    <citation type="submission" date="2022-08" db="UniProtKB">
        <authorList>
            <consortium name="EnsemblMetazoa"/>
        </authorList>
    </citation>
    <scope>IDENTIFICATION</scope>
    <source>
        <strain evidence="2">05x7-T-G4-1.051#20</strain>
    </source>
</reference>
<dbReference type="GO" id="GO:0005778">
    <property type="term" value="C:peroxisomal membrane"/>
    <property type="evidence" value="ECO:0007669"/>
    <property type="project" value="InterPro"/>
</dbReference>
<dbReference type="GO" id="GO:0045046">
    <property type="term" value="P:protein import into peroxisome membrane"/>
    <property type="evidence" value="ECO:0007669"/>
    <property type="project" value="InterPro"/>
</dbReference>
<evidence type="ECO:0000313" key="3">
    <source>
        <dbReference type="Proteomes" id="UP000005408"/>
    </source>
</evidence>
<organism evidence="2 3">
    <name type="scientific">Magallana gigas</name>
    <name type="common">Pacific oyster</name>
    <name type="synonym">Crassostrea gigas</name>
    <dbReference type="NCBI Taxonomy" id="29159"/>
    <lineage>
        <taxon>Eukaryota</taxon>
        <taxon>Metazoa</taxon>
        <taxon>Spiralia</taxon>
        <taxon>Lophotrochozoa</taxon>
        <taxon>Mollusca</taxon>
        <taxon>Bivalvia</taxon>
        <taxon>Autobranchia</taxon>
        <taxon>Pteriomorphia</taxon>
        <taxon>Ostreida</taxon>
        <taxon>Ostreoidea</taxon>
        <taxon>Ostreidae</taxon>
        <taxon>Magallana</taxon>
    </lineage>
</organism>
<evidence type="ECO:0000256" key="1">
    <source>
        <dbReference type="SAM" id="Phobius"/>
    </source>
</evidence>
<dbReference type="PANTHER" id="PTHR16262">
    <property type="entry name" value="PEROXISOME ASSEMBLY PROTEIN 26"/>
    <property type="match status" value="1"/>
</dbReference>
<dbReference type="InterPro" id="IPR010797">
    <property type="entry name" value="Pex26"/>
</dbReference>
<dbReference type="GO" id="GO:0051117">
    <property type="term" value="F:ATPase binding"/>
    <property type="evidence" value="ECO:0007669"/>
    <property type="project" value="TreeGrafter"/>
</dbReference>
<keyword evidence="3" id="KW-1185">Reference proteome</keyword>
<evidence type="ECO:0000313" key="2">
    <source>
        <dbReference type="EnsemblMetazoa" id="G31086.2:cds"/>
    </source>
</evidence>